<dbReference type="GO" id="GO:0005524">
    <property type="term" value="F:ATP binding"/>
    <property type="evidence" value="ECO:0007669"/>
    <property type="project" value="UniProtKB-UniRule"/>
</dbReference>
<evidence type="ECO:0000256" key="2">
    <source>
        <dbReference type="ARBA" id="ARBA00022741"/>
    </source>
</evidence>
<dbReference type="InterPro" id="IPR040570">
    <property type="entry name" value="LAL_C2"/>
</dbReference>
<evidence type="ECO:0000313" key="6">
    <source>
        <dbReference type="EMBL" id="QKD05734.1"/>
    </source>
</evidence>
<keyword evidence="1" id="KW-0436">Ligase</keyword>
<evidence type="ECO:0000313" key="7">
    <source>
        <dbReference type="Proteomes" id="UP000503017"/>
    </source>
</evidence>
<dbReference type="SUPFAM" id="SSF56059">
    <property type="entry name" value="Glutathione synthetase ATP-binding domain-like"/>
    <property type="match status" value="1"/>
</dbReference>
<dbReference type="RefSeq" id="WP_080680402.1">
    <property type="nucleotide sequence ID" value="NZ_CP033367.1"/>
</dbReference>
<proteinExistence type="predicted"/>
<dbReference type="GeneID" id="66686241"/>
<dbReference type="Proteomes" id="UP000503017">
    <property type="component" value="Chromosome"/>
</dbReference>
<keyword evidence="3 4" id="KW-0067">ATP-binding</keyword>
<evidence type="ECO:0000256" key="1">
    <source>
        <dbReference type="ARBA" id="ARBA00022598"/>
    </source>
</evidence>
<dbReference type="PROSITE" id="PS00867">
    <property type="entry name" value="CPSASE_2"/>
    <property type="match status" value="1"/>
</dbReference>
<dbReference type="PANTHER" id="PTHR43585">
    <property type="entry name" value="FUMIPYRROLE BIOSYNTHESIS PROTEIN C"/>
    <property type="match status" value="1"/>
</dbReference>
<dbReference type="Gene3D" id="3.30.470.20">
    <property type="entry name" value="ATP-grasp fold, B domain"/>
    <property type="match status" value="1"/>
</dbReference>
<dbReference type="GO" id="GO:0016874">
    <property type="term" value="F:ligase activity"/>
    <property type="evidence" value="ECO:0007669"/>
    <property type="project" value="UniProtKB-KW"/>
</dbReference>
<dbReference type="InterPro" id="IPR005479">
    <property type="entry name" value="CPAse_ATP-bd"/>
</dbReference>
<dbReference type="PANTHER" id="PTHR43585:SF2">
    <property type="entry name" value="ATP-GRASP ENZYME FSQD"/>
    <property type="match status" value="1"/>
</dbReference>
<keyword evidence="2 4" id="KW-0547">Nucleotide-binding</keyword>
<dbReference type="InterPro" id="IPR011761">
    <property type="entry name" value="ATP-grasp"/>
</dbReference>
<dbReference type="AlphaFoldDB" id="A0A6M7WZW8"/>
<gene>
    <name evidence="6" type="ORF">EB235_33240</name>
</gene>
<evidence type="ECO:0000256" key="4">
    <source>
        <dbReference type="PROSITE-ProRule" id="PRU00409"/>
    </source>
</evidence>
<dbReference type="GO" id="GO:0046872">
    <property type="term" value="F:metal ion binding"/>
    <property type="evidence" value="ECO:0007669"/>
    <property type="project" value="InterPro"/>
</dbReference>
<evidence type="ECO:0000259" key="5">
    <source>
        <dbReference type="PROSITE" id="PS50975"/>
    </source>
</evidence>
<reference evidence="6 7" key="1">
    <citation type="submission" date="2018-10" db="EMBL/GenBank/DDBJ databases">
        <authorList>
            <person name="Perry B.J."/>
            <person name="Sullivan J.T."/>
            <person name="Murphy R.J.T."/>
            <person name="Ramsay J.P."/>
            <person name="Ronson C.W."/>
        </authorList>
    </citation>
    <scope>NUCLEOTIDE SEQUENCE [LARGE SCALE GENOMIC DNA]</scope>
    <source>
        <strain evidence="6 7">R88b</strain>
    </source>
</reference>
<dbReference type="Pfam" id="PF18603">
    <property type="entry name" value="LAL_C2"/>
    <property type="match status" value="1"/>
</dbReference>
<name>A0A6M7WZW8_RHILI</name>
<dbReference type="Pfam" id="PF13535">
    <property type="entry name" value="ATP-grasp_4"/>
    <property type="match status" value="1"/>
</dbReference>
<protein>
    <submittedName>
        <fullName evidence="6">ATP-grasp domain-containing protein</fullName>
    </submittedName>
</protein>
<sequence length="425" mass="45676">MARRALILVEGHRSIGLLYVKAAQCLGVHPITLSADPTQYDYLAAEGIEAIHVDTDNLSALIHECSRLGATYDIAGITGFTGSDESVSATIGKLCRHFDLPGPNPASIERCCDKFTQRQLLEKAGVPIPAYRLAANAIDVECAAAEIGLPVVLKPAVGSGSSGVRLCRNIDELAEHTAYLLNGKHIWRSSPRILIEEFARGPFYGVDIMGNEVIGIEAGDFGPPPYFVFRHLTCPAPLTGDEHRRIADVSLSCLRALGLGWGPTTVELRWTKRGPVVIEVNPRLAGGTSPRLVQAAYGIDLITEHIKLVIGDAWDLRRRHSHIAASQCLDADRDGVLDWIHGDGRAAAVPGVAEVKLYIKPKTPIVRKGDFRDRIGHVIATSPGRAQTAAILQHAVDLISWSIAPFPASGNCVPSSAAPAHVRPD</sequence>
<dbReference type="EMBL" id="CP033367">
    <property type="protein sequence ID" value="QKD05734.1"/>
    <property type="molecule type" value="Genomic_DNA"/>
</dbReference>
<accession>A0A6M7WZW8</accession>
<feature type="domain" description="ATP-grasp" evidence="5">
    <location>
        <begin position="118"/>
        <end position="310"/>
    </location>
</feature>
<evidence type="ECO:0000256" key="3">
    <source>
        <dbReference type="ARBA" id="ARBA00022840"/>
    </source>
</evidence>
<organism evidence="6 7">
    <name type="scientific">Mesorhizobium loti R88b</name>
    <dbReference type="NCBI Taxonomy" id="935548"/>
    <lineage>
        <taxon>Bacteria</taxon>
        <taxon>Pseudomonadati</taxon>
        <taxon>Pseudomonadota</taxon>
        <taxon>Alphaproteobacteria</taxon>
        <taxon>Hyphomicrobiales</taxon>
        <taxon>Phyllobacteriaceae</taxon>
        <taxon>Mesorhizobium</taxon>
    </lineage>
</organism>
<dbReference type="InterPro" id="IPR052032">
    <property type="entry name" value="ATP-dep_AA_Ligase"/>
</dbReference>
<dbReference type="PROSITE" id="PS50975">
    <property type="entry name" value="ATP_GRASP"/>
    <property type="match status" value="1"/>
</dbReference>